<evidence type="ECO:0000313" key="5">
    <source>
        <dbReference type="Proteomes" id="UP000502331"/>
    </source>
</evidence>
<feature type="chain" id="PRO_5026188105" description="PKD domain-containing protein" evidence="2">
    <location>
        <begin position="25"/>
        <end position="309"/>
    </location>
</feature>
<feature type="domain" description="PKD" evidence="3">
    <location>
        <begin position="218"/>
        <end position="266"/>
    </location>
</feature>
<keyword evidence="2" id="KW-0732">Signal</keyword>
<organism evidence="4 5">
    <name type="scientific">Glutamicibacter mishrai</name>
    <dbReference type="NCBI Taxonomy" id="1775880"/>
    <lineage>
        <taxon>Bacteria</taxon>
        <taxon>Bacillati</taxon>
        <taxon>Actinomycetota</taxon>
        <taxon>Actinomycetes</taxon>
        <taxon>Micrococcales</taxon>
        <taxon>Micrococcaceae</taxon>
        <taxon>Glutamicibacter</taxon>
    </lineage>
</organism>
<dbReference type="InterPro" id="IPR000601">
    <property type="entry name" value="PKD_dom"/>
</dbReference>
<evidence type="ECO:0000256" key="1">
    <source>
        <dbReference type="SAM" id="MobiDB-lite"/>
    </source>
</evidence>
<name>A0A6H0SHN6_9MICC</name>
<dbReference type="PROSITE" id="PS50093">
    <property type="entry name" value="PKD"/>
    <property type="match status" value="1"/>
</dbReference>
<keyword evidence="5" id="KW-1185">Reference proteome</keyword>
<proteinExistence type="predicted"/>
<reference evidence="4 5" key="1">
    <citation type="submission" date="2018-09" db="EMBL/GenBank/DDBJ databases">
        <title>Glutamicibacter mishrai S5-52T (LMG 29155T = KCTC 39846T).</title>
        <authorList>
            <person name="Das S.K."/>
        </authorList>
    </citation>
    <scope>NUCLEOTIDE SEQUENCE [LARGE SCALE GENOMIC DNA]</scope>
    <source>
        <strain evidence="4 5">S5-52</strain>
    </source>
</reference>
<dbReference type="Proteomes" id="UP000502331">
    <property type="component" value="Chromosome"/>
</dbReference>
<evidence type="ECO:0000256" key="2">
    <source>
        <dbReference type="SAM" id="SignalP"/>
    </source>
</evidence>
<dbReference type="EMBL" id="CP032549">
    <property type="protein sequence ID" value="QIV85855.1"/>
    <property type="molecule type" value="Genomic_DNA"/>
</dbReference>
<accession>A0A6H0SHN6</accession>
<gene>
    <name evidence="4" type="ORF">D3791_01180</name>
</gene>
<evidence type="ECO:0000259" key="3">
    <source>
        <dbReference type="PROSITE" id="PS50093"/>
    </source>
</evidence>
<feature type="signal peptide" evidence="2">
    <location>
        <begin position="1"/>
        <end position="24"/>
    </location>
</feature>
<protein>
    <recommendedName>
        <fullName evidence="3">PKD domain-containing protein</fullName>
    </recommendedName>
</protein>
<evidence type="ECO:0000313" key="4">
    <source>
        <dbReference type="EMBL" id="QIV85855.1"/>
    </source>
</evidence>
<dbReference type="AlphaFoldDB" id="A0A6H0SHN6"/>
<feature type="region of interest" description="Disordered" evidence="1">
    <location>
        <begin position="31"/>
        <end position="61"/>
    </location>
</feature>
<sequence>MTARCLIILLTASSILLTPLSAFGDIREPAKPACPESNDEVGFGQNNVKHNSTECDSLDPEDDRLKNFEIWSDEDDGSEQHDEKRVKKPKYRIRDFDECFSGKENKSTCDQNPDMARCPDGSLPITRQIYTIDFILVRQYRQCPGDPLPEDLPEDLFVEQIRIDLQKFRSFPIKGSTIQSAPNKFSLRNGHTHFWASKETQEFKSNLSGANVRIKAIPIQWNWNYGDGSKRNLSFPGEAMPGHTLHDETPTSHSYSETGKFGVDVTTLYRGEFSVDGGPWQAIPGQAAVPSNTLQMDVWRTEKELIAND</sequence>